<comment type="caution">
    <text evidence="2">The sequence shown here is derived from an EMBL/GenBank/DDBJ whole genome shotgun (WGS) entry which is preliminary data.</text>
</comment>
<sequence>MNKLRALVMAHPVLSYRDMMYRNHTERYFYALNKAHANTTFIREHNITDPDEMSFIYGQLGEPLSIGVHRILFIPTLETQADDEQRDFWLPLAQDAKILGEYAD</sequence>
<protein>
    <submittedName>
        <fullName evidence="2">Acyl-CoA dehydrogenase/oxidase</fullName>
    </submittedName>
</protein>
<organism evidence="2 3">
    <name type="scientific">Thraustotheca clavata</name>
    <dbReference type="NCBI Taxonomy" id="74557"/>
    <lineage>
        <taxon>Eukaryota</taxon>
        <taxon>Sar</taxon>
        <taxon>Stramenopiles</taxon>
        <taxon>Oomycota</taxon>
        <taxon>Saprolegniomycetes</taxon>
        <taxon>Saprolegniales</taxon>
        <taxon>Achlyaceae</taxon>
        <taxon>Thraustotheca</taxon>
    </lineage>
</organism>
<evidence type="ECO:0000313" key="3">
    <source>
        <dbReference type="Proteomes" id="UP000243217"/>
    </source>
</evidence>
<dbReference type="OrthoDB" id="538336at2759"/>
<dbReference type="Proteomes" id="UP000243217">
    <property type="component" value="Unassembled WGS sequence"/>
</dbReference>
<dbReference type="AlphaFoldDB" id="A0A1V9Z4V1"/>
<gene>
    <name evidence="2" type="ORF">THRCLA_22350</name>
</gene>
<evidence type="ECO:0000313" key="2">
    <source>
        <dbReference type="EMBL" id="OQR93033.1"/>
    </source>
</evidence>
<dbReference type="SUPFAM" id="SSF56645">
    <property type="entry name" value="Acyl-CoA dehydrogenase NM domain-like"/>
    <property type="match status" value="1"/>
</dbReference>
<name>A0A1V9Z4V1_9STRA</name>
<dbReference type="Pfam" id="PF14749">
    <property type="entry name" value="Acyl-CoA_ox_N"/>
    <property type="match status" value="1"/>
</dbReference>
<dbReference type="STRING" id="74557.A0A1V9Z4V1"/>
<accession>A0A1V9Z4V1</accession>
<dbReference type="Gene3D" id="1.10.540.10">
    <property type="entry name" value="Acyl-CoA dehydrogenase/oxidase, N-terminal domain"/>
    <property type="match status" value="1"/>
</dbReference>
<keyword evidence="3" id="KW-1185">Reference proteome</keyword>
<dbReference type="GO" id="GO:0016627">
    <property type="term" value="F:oxidoreductase activity, acting on the CH-CH group of donors"/>
    <property type="evidence" value="ECO:0007669"/>
    <property type="project" value="InterPro"/>
</dbReference>
<dbReference type="InterPro" id="IPR009100">
    <property type="entry name" value="AcylCoA_DH/oxidase_NM_dom_sf"/>
</dbReference>
<proteinExistence type="predicted"/>
<evidence type="ECO:0000259" key="1">
    <source>
        <dbReference type="Pfam" id="PF14749"/>
    </source>
</evidence>
<feature type="domain" description="Acyl-coenzyme A oxidase N-terminal" evidence="1">
    <location>
        <begin position="2"/>
        <end position="98"/>
    </location>
</feature>
<dbReference type="InterPro" id="IPR029320">
    <property type="entry name" value="Acyl-CoA_ox_N"/>
</dbReference>
<dbReference type="EMBL" id="JNBS01002286">
    <property type="protein sequence ID" value="OQR93033.1"/>
    <property type="molecule type" value="Genomic_DNA"/>
</dbReference>
<reference evidence="2 3" key="1">
    <citation type="journal article" date="2014" name="Genome Biol. Evol.">
        <title>The secreted proteins of Achlya hypogyna and Thraustotheca clavata identify the ancestral oomycete secretome and reveal gene acquisitions by horizontal gene transfer.</title>
        <authorList>
            <person name="Misner I."/>
            <person name="Blouin N."/>
            <person name="Leonard G."/>
            <person name="Richards T.A."/>
            <person name="Lane C.E."/>
        </authorList>
    </citation>
    <scope>NUCLEOTIDE SEQUENCE [LARGE SCALE GENOMIC DNA]</scope>
    <source>
        <strain evidence="2 3">ATCC 34112</strain>
    </source>
</reference>
<dbReference type="GO" id="GO:0050660">
    <property type="term" value="F:flavin adenine dinucleotide binding"/>
    <property type="evidence" value="ECO:0007669"/>
    <property type="project" value="InterPro"/>
</dbReference>
<dbReference type="InterPro" id="IPR037069">
    <property type="entry name" value="AcylCoA_DH/ox_N_sf"/>
</dbReference>